<dbReference type="Proteomes" id="UP000612808">
    <property type="component" value="Unassembled WGS sequence"/>
</dbReference>
<accession>A0A8J3JA26</accession>
<gene>
    <name evidence="1" type="ORF">Aru02nite_37230</name>
</gene>
<evidence type="ECO:0008006" key="3">
    <source>
        <dbReference type="Google" id="ProtNLM"/>
    </source>
</evidence>
<dbReference type="EMBL" id="BOMB01000021">
    <property type="protein sequence ID" value="GID12834.1"/>
    <property type="molecule type" value="Genomic_DNA"/>
</dbReference>
<organism evidence="1 2">
    <name type="scientific">Actinocatenispora rupis</name>
    <dbReference type="NCBI Taxonomy" id="519421"/>
    <lineage>
        <taxon>Bacteria</taxon>
        <taxon>Bacillati</taxon>
        <taxon>Actinomycetota</taxon>
        <taxon>Actinomycetes</taxon>
        <taxon>Micromonosporales</taxon>
        <taxon>Micromonosporaceae</taxon>
        <taxon>Actinocatenispora</taxon>
    </lineage>
</organism>
<sequence>MSLLPEPLAPGLTEEYLDEVESRYGFRFAADHREMLAAALPVGPGFPDWRTDSDDLRRRLVAPADGVLFDVEHNAFWYDGWGARPSGDAAARAVAVERLAAAPPLVPVYGHRYLPGTGGGAGHPVLSVHQTDIVVYGADLPRYLRAEFGAGTGADLTAGAVCTVPFWSDLVS</sequence>
<proteinExistence type="predicted"/>
<dbReference type="PANTHER" id="PTHR32011:SF2">
    <property type="entry name" value="OS08G0472400 PROTEIN"/>
    <property type="match status" value="1"/>
</dbReference>
<evidence type="ECO:0000313" key="2">
    <source>
        <dbReference type="Proteomes" id="UP000612808"/>
    </source>
</evidence>
<comment type="caution">
    <text evidence="1">The sequence shown here is derived from an EMBL/GenBank/DDBJ whole genome shotgun (WGS) entry which is preliminary data.</text>
</comment>
<name>A0A8J3JA26_9ACTN</name>
<protein>
    <recommendedName>
        <fullName evidence="3">SMI1/KNR4 family protein</fullName>
    </recommendedName>
</protein>
<keyword evidence="2" id="KW-1185">Reference proteome</keyword>
<evidence type="ECO:0000313" key="1">
    <source>
        <dbReference type="EMBL" id="GID12834.1"/>
    </source>
</evidence>
<dbReference type="AlphaFoldDB" id="A0A8J3JA26"/>
<dbReference type="PANTHER" id="PTHR32011">
    <property type="entry name" value="OS08G0472400 PROTEIN"/>
    <property type="match status" value="1"/>
</dbReference>
<reference evidence="1" key="1">
    <citation type="submission" date="2021-01" db="EMBL/GenBank/DDBJ databases">
        <title>Whole genome shotgun sequence of Actinocatenispora rupis NBRC 107355.</title>
        <authorList>
            <person name="Komaki H."/>
            <person name="Tamura T."/>
        </authorList>
    </citation>
    <scope>NUCLEOTIDE SEQUENCE</scope>
    <source>
        <strain evidence="1">NBRC 107355</strain>
    </source>
</reference>